<feature type="transmembrane region" description="Helical" evidence="6">
    <location>
        <begin position="68"/>
        <end position="85"/>
    </location>
</feature>
<keyword evidence="5 6" id="KW-0472">Membrane</keyword>
<gene>
    <name evidence="7" type="ORF">PQO03_06235</name>
</gene>
<evidence type="ECO:0000256" key="4">
    <source>
        <dbReference type="ARBA" id="ARBA00022989"/>
    </source>
</evidence>
<keyword evidence="4 6" id="KW-1133">Transmembrane helix</keyword>
<accession>A0ABY7VNR7</accession>
<evidence type="ECO:0000256" key="3">
    <source>
        <dbReference type="ARBA" id="ARBA00022692"/>
    </source>
</evidence>
<evidence type="ECO:0000256" key="6">
    <source>
        <dbReference type="SAM" id="Phobius"/>
    </source>
</evidence>
<dbReference type="Proteomes" id="UP001214250">
    <property type="component" value="Chromosome 1"/>
</dbReference>
<dbReference type="RefSeq" id="WP_274148767.1">
    <property type="nucleotide sequence ID" value="NZ_CP117811.1"/>
</dbReference>
<dbReference type="InterPro" id="IPR006696">
    <property type="entry name" value="DUF423"/>
</dbReference>
<proteinExistence type="inferred from homology"/>
<evidence type="ECO:0000313" key="8">
    <source>
        <dbReference type="Proteomes" id="UP001214250"/>
    </source>
</evidence>
<keyword evidence="3 6" id="KW-0812">Transmembrane</keyword>
<comment type="subcellular location">
    <subcellularLocation>
        <location evidence="1">Membrane</location>
        <topology evidence="1">Multi-pass membrane protein</topology>
    </subcellularLocation>
</comment>
<comment type="similarity">
    <text evidence="2">Belongs to the UPF0382 family.</text>
</comment>
<dbReference type="PANTHER" id="PTHR43461">
    <property type="entry name" value="TRANSMEMBRANE PROTEIN 256"/>
    <property type="match status" value="1"/>
</dbReference>
<evidence type="ECO:0000256" key="2">
    <source>
        <dbReference type="ARBA" id="ARBA00009694"/>
    </source>
</evidence>
<feature type="transmembrane region" description="Helical" evidence="6">
    <location>
        <begin position="44"/>
        <end position="61"/>
    </location>
</feature>
<feature type="transmembrane region" description="Helical" evidence="6">
    <location>
        <begin position="91"/>
        <end position="112"/>
    </location>
</feature>
<evidence type="ECO:0000256" key="1">
    <source>
        <dbReference type="ARBA" id="ARBA00004141"/>
    </source>
</evidence>
<name>A0ABY7VNR7_9BACT</name>
<keyword evidence="8" id="KW-1185">Reference proteome</keyword>
<protein>
    <submittedName>
        <fullName evidence="7">DUF423 domain-containing protein</fullName>
    </submittedName>
</protein>
<dbReference type="EMBL" id="CP117811">
    <property type="protein sequence ID" value="WDE95317.1"/>
    <property type="molecule type" value="Genomic_DNA"/>
</dbReference>
<feature type="transmembrane region" description="Helical" evidence="6">
    <location>
        <begin position="12"/>
        <end position="32"/>
    </location>
</feature>
<evidence type="ECO:0000313" key="7">
    <source>
        <dbReference type="EMBL" id="WDE95317.1"/>
    </source>
</evidence>
<sequence>MKNLQDPLALRIASIMGFLCILIGAFGAHALKLEQPQLDWFEKANRYHMFTTGLMLFLALYKQRSIMYLNLFGFIVFSGGLYAMALGAPRFLGAIVPFGGLAMMLSYILLFIKAWQAKDGNELKE</sequence>
<dbReference type="Pfam" id="PF04241">
    <property type="entry name" value="DUF423"/>
    <property type="match status" value="1"/>
</dbReference>
<reference evidence="7 8" key="1">
    <citation type="submission" date="2023-02" db="EMBL/GenBank/DDBJ databases">
        <title>Genome sequence of Lentisphaera profundi SAORIC-696.</title>
        <authorList>
            <person name="Kim e."/>
            <person name="Cho J.-C."/>
            <person name="Choi A."/>
            <person name="Kang I."/>
        </authorList>
    </citation>
    <scope>NUCLEOTIDE SEQUENCE [LARGE SCALE GENOMIC DNA]</scope>
    <source>
        <strain evidence="7 8">SAORIC-696</strain>
    </source>
</reference>
<dbReference type="PANTHER" id="PTHR43461:SF1">
    <property type="entry name" value="TRANSMEMBRANE PROTEIN 256"/>
    <property type="match status" value="1"/>
</dbReference>
<organism evidence="7 8">
    <name type="scientific">Lentisphaera profundi</name>
    <dbReference type="NCBI Taxonomy" id="1658616"/>
    <lineage>
        <taxon>Bacteria</taxon>
        <taxon>Pseudomonadati</taxon>
        <taxon>Lentisphaerota</taxon>
        <taxon>Lentisphaeria</taxon>
        <taxon>Lentisphaerales</taxon>
        <taxon>Lentisphaeraceae</taxon>
        <taxon>Lentisphaera</taxon>
    </lineage>
</organism>
<evidence type="ECO:0000256" key="5">
    <source>
        <dbReference type="ARBA" id="ARBA00023136"/>
    </source>
</evidence>